<dbReference type="EMBL" id="JARBHB010000011">
    <property type="protein sequence ID" value="KAJ8872570.1"/>
    <property type="molecule type" value="Genomic_DNA"/>
</dbReference>
<dbReference type="Proteomes" id="UP001159363">
    <property type="component" value="Chromosome 10"/>
</dbReference>
<gene>
    <name evidence="1" type="ORF">PR048_026176</name>
</gene>
<sequence>MLPIPTLGYSGIVYSDISKELNVQLQIIQNSCIRLIFKLKHIDHIPVNCFEKKKPPYKKVLLTGLLPHYLSNMFSCLHSNEHNQNTSSLNRKKISFPSQ</sequence>
<organism evidence="1 2">
    <name type="scientific">Dryococelus australis</name>
    <dbReference type="NCBI Taxonomy" id="614101"/>
    <lineage>
        <taxon>Eukaryota</taxon>
        <taxon>Metazoa</taxon>
        <taxon>Ecdysozoa</taxon>
        <taxon>Arthropoda</taxon>
        <taxon>Hexapoda</taxon>
        <taxon>Insecta</taxon>
        <taxon>Pterygota</taxon>
        <taxon>Neoptera</taxon>
        <taxon>Polyneoptera</taxon>
        <taxon>Phasmatodea</taxon>
        <taxon>Verophasmatodea</taxon>
        <taxon>Anareolatae</taxon>
        <taxon>Phasmatidae</taxon>
        <taxon>Eurycanthinae</taxon>
        <taxon>Dryococelus</taxon>
    </lineage>
</organism>
<keyword evidence="2" id="KW-1185">Reference proteome</keyword>
<accession>A0ABQ9GKK7</accession>
<reference evidence="1 2" key="1">
    <citation type="submission" date="2023-02" db="EMBL/GenBank/DDBJ databases">
        <title>LHISI_Scaffold_Assembly.</title>
        <authorList>
            <person name="Stuart O.P."/>
            <person name="Cleave R."/>
            <person name="Magrath M.J.L."/>
            <person name="Mikheyev A.S."/>
        </authorList>
    </citation>
    <scope>NUCLEOTIDE SEQUENCE [LARGE SCALE GENOMIC DNA]</scope>
    <source>
        <strain evidence="1">Daus_M_001</strain>
        <tissue evidence="1">Leg muscle</tissue>
    </source>
</reference>
<proteinExistence type="predicted"/>
<name>A0ABQ9GKK7_9NEOP</name>
<comment type="caution">
    <text evidence="1">The sequence shown here is derived from an EMBL/GenBank/DDBJ whole genome shotgun (WGS) entry which is preliminary data.</text>
</comment>
<evidence type="ECO:0000313" key="1">
    <source>
        <dbReference type="EMBL" id="KAJ8872570.1"/>
    </source>
</evidence>
<protein>
    <submittedName>
        <fullName evidence="1">Uncharacterized protein</fullName>
    </submittedName>
</protein>
<evidence type="ECO:0000313" key="2">
    <source>
        <dbReference type="Proteomes" id="UP001159363"/>
    </source>
</evidence>